<evidence type="ECO:0000313" key="4">
    <source>
        <dbReference type="EMBL" id="CAD9200868.1"/>
    </source>
</evidence>
<proteinExistence type="inferred from homology"/>
<reference evidence="4" key="1">
    <citation type="submission" date="2021-01" db="EMBL/GenBank/DDBJ databases">
        <authorList>
            <person name="Corre E."/>
            <person name="Pelletier E."/>
            <person name="Niang G."/>
            <person name="Scheremetjew M."/>
            <person name="Finn R."/>
            <person name="Kale V."/>
            <person name="Holt S."/>
            <person name="Cochrane G."/>
            <person name="Meng A."/>
            <person name="Brown T."/>
            <person name="Cohen L."/>
        </authorList>
    </citation>
    <scope>NUCLEOTIDE SEQUENCE</scope>
    <source>
        <strain evidence="4">PLY429</strain>
    </source>
</reference>
<protein>
    <submittedName>
        <fullName evidence="4">Uncharacterized protein</fullName>
    </submittedName>
</protein>
<comment type="similarity">
    <text evidence="1 2">Belongs to the RNase T2 family.</text>
</comment>
<sequence length="291" mass="31317">MVHGAASWGVLLRPAVFFPVVCLVLLRCSSAVASRAALQQSPGPGEESYSANQIALGKGSSYMYCGTAPVCGVLTLETGYGTGYYKHDSPSVHGLWPQVPPYGNSACLLPKSKRDPDFVPKHPEELKCYDTGEGDYDHEYSFVDHEWLKHGTCMGVSNAADFLSIVCDLARKPLKLMAKATRKGVTTAGEMAHILGHAGYPIFNVDNYQQQVELSACAGPDHVWRLAYVNEFDKVCGSDDPRPTSPPVPEQCVPMQHGPPCAGDDDCDDVSGCVRCAKSGFCTDQPKPASD</sequence>
<evidence type="ECO:0000256" key="2">
    <source>
        <dbReference type="RuleBase" id="RU004328"/>
    </source>
</evidence>
<dbReference type="AlphaFoldDB" id="A0A7S1X0F8"/>
<dbReference type="Pfam" id="PF00445">
    <property type="entry name" value="Ribonuclease_T2"/>
    <property type="match status" value="1"/>
</dbReference>
<dbReference type="InterPro" id="IPR001568">
    <property type="entry name" value="RNase_T2-like"/>
</dbReference>
<evidence type="ECO:0000256" key="3">
    <source>
        <dbReference type="SAM" id="SignalP"/>
    </source>
</evidence>
<evidence type="ECO:0000256" key="1">
    <source>
        <dbReference type="ARBA" id="ARBA00007469"/>
    </source>
</evidence>
<accession>A0A7S1X0F8</accession>
<dbReference type="SUPFAM" id="SSF55895">
    <property type="entry name" value="Ribonuclease Rh-like"/>
    <property type="match status" value="1"/>
</dbReference>
<organism evidence="4">
    <name type="scientific">Tetraselmis chuii</name>
    <dbReference type="NCBI Taxonomy" id="63592"/>
    <lineage>
        <taxon>Eukaryota</taxon>
        <taxon>Viridiplantae</taxon>
        <taxon>Chlorophyta</taxon>
        <taxon>core chlorophytes</taxon>
        <taxon>Chlorodendrophyceae</taxon>
        <taxon>Chlorodendrales</taxon>
        <taxon>Chlorodendraceae</taxon>
        <taxon>Tetraselmis</taxon>
    </lineage>
</organism>
<dbReference type="GO" id="GO:0033897">
    <property type="term" value="F:ribonuclease T2 activity"/>
    <property type="evidence" value="ECO:0007669"/>
    <property type="project" value="InterPro"/>
</dbReference>
<keyword evidence="3" id="KW-0732">Signal</keyword>
<dbReference type="Gene3D" id="3.90.730.10">
    <property type="entry name" value="Ribonuclease T2-like"/>
    <property type="match status" value="1"/>
</dbReference>
<dbReference type="GO" id="GO:0003723">
    <property type="term" value="F:RNA binding"/>
    <property type="evidence" value="ECO:0007669"/>
    <property type="project" value="InterPro"/>
</dbReference>
<feature type="signal peptide" evidence="3">
    <location>
        <begin position="1"/>
        <end position="31"/>
    </location>
</feature>
<gene>
    <name evidence="4" type="ORF">TCHU04912_LOCUS3101</name>
</gene>
<feature type="chain" id="PRO_5031127529" evidence="3">
    <location>
        <begin position="32"/>
        <end position="291"/>
    </location>
</feature>
<dbReference type="EMBL" id="HBGG01006376">
    <property type="protein sequence ID" value="CAD9200868.1"/>
    <property type="molecule type" value="Transcribed_RNA"/>
</dbReference>
<dbReference type="InterPro" id="IPR033130">
    <property type="entry name" value="RNase_T2_His_AS_2"/>
</dbReference>
<dbReference type="InterPro" id="IPR036430">
    <property type="entry name" value="RNase_T2-like_sf"/>
</dbReference>
<dbReference type="PROSITE" id="PS00531">
    <property type="entry name" value="RNASE_T2_2"/>
    <property type="match status" value="1"/>
</dbReference>
<name>A0A7S1X0F8_9CHLO</name>